<dbReference type="InterPro" id="IPR014014">
    <property type="entry name" value="RNA_helicase_DEAD_Q_motif"/>
</dbReference>
<keyword evidence="6" id="KW-0694">RNA-binding</keyword>
<keyword evidence="3 9" id="KW-0378">Hydrolase</keyword>
<evidence type="ECO:0000259" key="11">
    <source>
        <dbReference type="PROSITE" id="PS51192"/>
    </source>
</evidence>
<evidence type="ECO:0000256" key="7">
    <source>
        <dbReference type="ARBA" id="ARBA00038437"/>
    </source>
</evidence>
<evidence type="ECO:0000313" key="15">
    <source>
        <dbReference type="Proteomes" id="UP000594688"/>
    </source>
</evidence>
<dbReference type="PANTHER" id="PTHR47959:SF10">
    <property type="entry name" value="ATP-DEPENDENT RNA HELICASE RHLB"/>
    <property type="match status" value="1"/>
</dbReference>
<evidence type="ECO:0000256" key="10">
    <source>
        <dbReference type="SAM" id="MobiDB-lite"/>
    </source>
</evidence>
<dbReference type="HAMAP" id="MF_00661">
    <property type="entry name" value="DEAD_helicase_RhlB"/>
    <property type="match status" value="1"/>
</dbReference>
<dbReference type="GO" id="GO:0016787">
    <property type="term" value="F:hydrolase activity"/>
    <property type="evidence" value="ECO:0007669"/>
    <property type="project" value="UniProtKB-KW"/>
</dbReference>
<dbReference type="InterPro" id="IPR000629">
    <property type="entry name" value="RNA-helicase_DEAD-box_CS"/>
</dbReference>
<feature type="region of interest" description="Disordered" evidence="10">
    <location>
        <begin position="415"/>
        <end position="478"/>
    </location>
</feature>
<dbReference type="GO" id="GO:0005524">
    <property type="term" value="F:ATP binding"/>
    <property type="evidence" value="ECO:0007669"/>
    <property type="project" value="UniProtKB-KW"/>
</dbReference>
<evidence type="ECO:0000256" key="3">
    <source>
        <dbReference type="ARBA" id="ARBA00022801"/>
    </source>
</evidence>
<dbReference type="PROSITE" id="PS51194">
    <property type="entry name" value="HELICASE_CTER"/>
    <property type="match status" value="1"/>
</dbReference>
<dbReference type="Pfam" id="PF00270">
    <property type="entry name" value="DEAD"/>
    <property type="match status" value="1"/>
</dbReference>
<protein>
    <submittedName>
        <fullName evidence="14">DEAD/DEAH box helicase</fullName>
    </submittedName>
</protein>
<feature type="domain" description="DEAD-box RNA helicase Q" evidence="13">
    <location>
        <begin position="31"/>
        <end position="59"/>
    </location>
</feature>
<reference evidence="14 15" key="1">
    <citation type="submission" date="2020-02" db="EMBL/GenBank/DDBJ databases">
        <title>Genomic and physiological characterization of two novel Nitrospinaceae genera.</title>
        <authorList>
            <person name="Mueller A.J."/>
            <person name="Jung M.-Y."/>
            <person name="Strachan C.R."/>
            <person name="Herbold C.W."/>
            <person name="Kirkegaard R.H."/>
            <person name="Daims H."/>
        </authorList>
    </citation>
    <scope>NUCLEOTIDE SEQUENCE [LARGE SCALE GENOMIC DNA]</scope>
    <source>
        <strain evidence="14">EB</strain>
    </source>
</reference>
<accession>A0A7T0G189</accession>
<dbReference type="GO" id="GO:0003723">
    <property type="term" value="F:RNA binding"/>
    <property type="evidence" value="ECO:0007669"/>
    <property type="project" value="UniProtKB-KW"/>
</dbReference>
<dbReference type="Proteomes" id="UP000594688">
    <property type="component" value="Chromosome"/>
</dbReference>
<evidence type="ECO:0000256" key="9">
    <source>
        <dbReference type="RuleBase" id="RU000492"/>
    </source>
</evidence>
<evidence type="ECO:0000259" key="12">
    <source>
        <dbReference type="PROSITE" id="PS51194"/>
    </source>
</evidence>
<feature type="domain" description="Helicase ATP-binding" evidence="11">
    <location>
        <begin position="62"/>
        <end position="243"/>
    </location>
</feature>
<dbReference type="GO" id="GO:0003724">
    <property type="term" value="F:RNA helicase activity"/>
    <property type="evidence" value="ECO:0007669"/>
    <property type="project" value="InterPro"/>
</dbReference>
<dbReference type="CDD" id="cd18787">
    <property type="entry name" value="SF2_C_DEAD"/>
    <property type="match status" value="1"/>
</dbReference>
<keyword evidence="2 9" id="KW-0547">Nucleotide-binding</keyword>
<dbReference type="InterPro" id="IPR050079">
    <property type="entry name" value="DEAD_box_RNA_helicase"/>
</dbReference>
<dbReference type="PANTHER" id="PTHR47959">
    <property type="entry name" value="ATP-DEPENDENT RNA HELICASE RHLE-RELATED"/>
    <property type="match status" value="1"/>
</dbReference>
<sequence length="478" mass="54038">MVLRLYFIHPSAANSRLLFLPVNLEFHLESLKFESLPLPDLLMQGIQEAGFTECTPIQAQTLPLTLEGKDVAGQAQTGTGKTAAFLIAIFAHLLKKPRSEEKDRGWIAPRAMVIAPTRELARQIEIDATMLGKYCGLKVVCIFGGMDYEKQKRQIQGGIDLLIVTPGRLIDFYKQKLFSLKSIEVLVIDEADRMFDMGFISDIRYILRNTTKFDQRLSMLYSATLNFRVMELCYEHMNDPVPIKINPEKKVVDQVKQWLYHVGSHEKFRLLLGILKKEGGEKILIFTNTKWEAEKLELKLNYNGYPSGVISGDLPQRKRISMLDKFTTGELPIMIATDVASRGLHIDGVTHVINYDLPQDSEDYIHRIGRTARAGAKGDAISLACEDYALNLERIEEALEKQIPVEWPEEEMFIEEKEGTPKAPPRKKFNGSRDDRNRRSGNSSSSGKPRGSQGRGRSRNSSSGKKKSSRPPHRTKSS</sequence>
<dbReference type="SUPFAM" id="SSF52540">
    <property type="entry name" value="P-loop containing nucleoside triphosphate hydrolases"/>
    <property type="match status" value="1"/>
</dbReference>
<feature type="compositionally biased region" description="Basic residues" evidence="10">
    <location>
        <begin position="464"/>
        <end position="478"/>
    </location>
</feature>
<dbReference type="GO" id="GO:0005829">
    <property type="term" value="C:cytosol"/>
    <property type="evidence" value="ECO:0007669"/>
    <property type="project" value="TreeGrafter"/>
</dbReference>
<dbReference type="SMART" id="SM00490">
    <property type="entry name" value="HELICc"/>
    <property type="match status" value="1"/>
</dbReference>
<dbReference type="InterPro" id="IPR027417">
    <property type="entry name" value="P-loop_NTPase"/>
</dbReference>
<comment type="similarity">
    <text evidence="7 9">Belongs to the DEAD box helicase family.</text>
</comment>
<feature type="compositionally biased region" description="Low complexity" evidence="10">
    <location>
        <begin position="440"/>
        <end position="452"/>
    </location>
</feature>
<evidence type="ECO:0000313" key="14">
    <source>
        <dbReference type="EMBL" id="QPJ62703.1"/>
    </source>
</evidence>
<evidence type="ECO:0000256" key="2">
    <source>
        <dbReference type="ARBA" id="ARBA00022741"/>
    </source>
</evidence>
<dbReference type="PROSITE" id="PS00039">
    <property type="entry name" value="DEAD_ATP_HELICASE"/>
    <property type="match status" value="1"/>
</dbReference>
<dbReference type="InterPro" id="IPR014001">
    <property type="entry name" value="Helicase_ATP-bd"/>
</dbReference>
<dbReference type="Gene3D" id="3.40.50.300">
    <property type="entry name" value="P-loop containing nucleotide triphosphate hydrolases"/>
    <property type="match status" value="2"/>
</dbReference>
<dbReference type="InterPro" id="IPR001650">
    <property type="entry name" value="Helicase_C-like"/>
</dbReference>
<evidence type="ECO:0000259" key="13">
    <source>
        <dbReference type="PROSITE" id="PS51195"/>
    </source>
</evidence>
<dbReference type="SMART" id="SM00487">
    <property type="entry name" value="DEXDc"/>
    <property type="match status" value="1"/>
</dbReference>
<proteinExistence type="inferred from homology"/>
<evidence type="ECO:0000256" key="6">
    <source>
        <dbReference type="ARBA" id="ARBA00022884"/>
    </source>
</evidence>
<feature type="short sequence motif" description="Q motif" evidence="8">
    <location>
        <begin position="31"/>
        <end position="59"/>
    </location>
</feature>
<dbReference type="Pfam" id="PF00271">
    <property type="entry name" value="Helicase_C"/>
    <property type="match status" value="1"/>
</dbReference>
<name>A0A7T0G189_9BACT</name>
<dbReference type="PROSITE" id="PS51192">
    <property type="entry name" value="HELICASE_ATP_BIND_1"/>
    <property type="match status" value="1"/>
</dbReference>
<organism evidence="14 15">
    <name type="scientific">Candidatus Nitronauta litoralis</name>
    <dbReference type="NCBI Taxonomy" id="2705533"/>
    <lineage>
        <taxon>Bacteria</taxon>
        <taxon>Pseudomonadati</taxon>
        <taxon>Nitrospinota/Tectimicrobiota group</taxon>
        <taxon>Nitrospinota</taxon>
        <taxon>Nitrospinia</taxon>
        <taxon>Nitrospinales</taxon>
        <taxon>Nitrospinaceae</taxon>
        <taxon>Candidatus Nitronauta</taxon>
    </lineage>
</organism>
<keyword evidence="5 9" id="KW-0067">ATP-binding</keyword>
<feature type="domain" description="Helicase C-terminal" evidence="12">
    <location>
        <begin position="254"/>
        <end position="420"/>
    </location>
</feature>
<evidence type="ECO:0000256" key="4">
    <source>
        <dbReference type="ARBA" id="ARBA00022806"/>
    </source>
</evidence>
<gene>
    <name evidence="14" type="ORF">G3M70_12780</name>
</gene>
<dbReference type="AlphaFoldDB" id="A0A7T0G189"/>
<dbReference type="InterPro" id="IPR011545">
    <property type="entry name" value="DEAD/DEAH_box_helicase_dom"/>
</dbReference>
<keyword evidence="1" id="KW-0963">Cytoplasm</keyword>
<dbReference type="EMBL" id="CP048685">
    <property type="protein sequence ID" value="QPJ62703.1"/>
    <property type="molecule type" value="Genomic_DNA"/>
</dbReference>
<keyword evidence="4 9" id="KW-0347">Helicase</keyword>
<dbReference type="PROSITE" id="PS51195">
    <property type="entry name" value="Q_MOTIF"/>
    <property type="match status" value="1"/>
</dbReference>
<dbReference type="KEGG" id="nli:G3M70_12780"/>
<dbReference type="InterPro" id="IPR044742">
    <property type="entry name" value="DEAD/DEAH_RhlB"/>
</dbReference>
<dbReference type="InterPro" id="IPR023554">
    <property type="entry name" value="RNA_helicase_ATP-dep_RhlB"/>
</dbReference>
<evidence type="ECO:0000256" key="8">
    <source>
        <dbReference type="PROSITE-ProRule" id="PRU00552"/>
    </source>
</evidence>
<dbReference type="CDD" id="cd00268">
    <property type="entry name" value="DEADc"/>
    <property type="match status" value="1"/>
</dbReference>
<evidence type="ECO:0000256" key="1">
    <source>
        <dbReference type="ARBA" id="ARBA00022490"/>
    </source>
</evidence>
<evidence type="ECO:0000256" key="5">
    <source>
        <dbReference type="ARBA" id="ARBA00022840"/>
    </source>
</evidence>